<dbReference type="Proteomes" id="UP000620559">
    <property type="component" value="Unassembled WGS sequence"/>
</dbReference>
<dbReference type="EMBL" id="JADEWL010000012">
    <property type="protein sequence ID" value="MBE9212294.1"/>
    <property type="molecule type" value="Genomic_DNA"/>
</dbReference>
<accession>A0A8J7JSA1</accession>
<evidence type="ECO:0000313" key="1">
    <source>
        <dbReference type="EMBL" id="MBE9212294.1"/>
    </source>
</evidence>
<dbReference type="RefSeq" id="WP_193918078.1">
    <property type="nucleotide sequence ID" value="NZ_JADEWL010000012.1"/>
</dbReference>
<organism evidence="1 2">
    <name type="scientific">Plectonema cf. radiosum LEGE 06105</name>
    <dbReference type="NCBI Taxonomy" id="945769"/>
    <lineage>
        <taxon>Bacteria</taxon>
        <taxon>Bacillati</taxon>
        <taxon>Cyanobacteriota</taxon>
        <taxon>Cyanophyceae</taxon>
        <taxon>Oscillatoriophycideae</taxon>
        <taxon>Oscillatoriales</taxon>
        <taxon>Microcoleaceae</taxon>
        <taxon>Plectonema</taxon>
    </lineage>
</organism>
<keyword evidence="2" id="KW-1185">Reference proteome</keyword>
<protein>
    <submittedName>
        <fullName evidence="1">Uncharacterized protein</fullName>
    </submittedName>
</protein>
<dbReference type="AlphaFoldDB" id="A0A8J7JSA1"/>
<evidence type="ECO:0000313" key="2">
    <source>
        <dbReference type="Proteomes" id="UP000620559"/>
    </source>
</evidence>
<reference evidence="1" key="1">
    <citation type="submission" date="2020-10" db="EMBL/GenBank/DDBJ databases">
        <authorList>
            <person name="Castelo-Branco R."/>
            <person name="Eusebio N."/>
            <person name="Adriana R."/>
            <person name="Vieira A."/>
            <person name="Brugerolle De Fraissinette N."/>
            <person name="Rezende De Castro R."/>
            <person name="Schneider M.P."/>
            <person name="Vasconcelos V."/>
            <person name="Leao P.N."/>
        </authorList>
    </citation>
    <scope>NUCLEOTIDE SEQUENCE</scope>
    <source>
        <strain evidence="1">LEGE 06105</strain>
    </source>
</reference>
<gene>
    <name evidence="1" type="ORF">IQ247_06150</name>
</gene>
<sequence length="169" mass="20060">MIEEKIHTRSKLYHARGGDARIFGEDSDIRRKMDERKALERFAHTWHNALEPEIRKAPIITTEEAKELLEGKQKEYVINSFQFRQFSLHNVVFIARLNSEGREDGVCDQLWSLGVHRDNTRLCIYFSKIEEKDRFEEIAKQLLFDDSRDLALNLIMDFVDKFSKQEGRR</sequence>
<proteinExistence type="predicted"/>
<comment type="caution">
    <text evidence="1">The sequence shown here is derived from an EMBL/GenBank/DDBJ whole genome shotgun (WGS) entry which is preliminary data.</text>
</comment>
<name>A0A8J7JSA1_9CYAN</name>